<accession>A0A183CFS8</accession>
<dbReference type="WBParaSite" id="GPLIN_001173300">
    <property type="protein sequence ID" value="GPLIN_001173300"/>
    <property type="gene ID" value="GPLIN_001173300"/>
</dbReference>
<keyword evidence="3" id="KW-1185">Reference proteome</keyword>
<name>A0A183CFS8_GLOPA</name>
<evidence type="ECO:0000313" key="3">
    <source>
        <dbReference type="Proteomes" id="UP000050741"/>
    </source>
</evidence>
<feature type="chain" id="PRO_5008147548" evidence="2">
    <location>
        <begin position="37"/>
        <end position="135"/>
    </location>
</feature>
<keyword evidence="2" id="KW-0732">Signal</keyword>
<proteinExistence type="predicted"/>
<feature type="signal peptide" evidence="2">
    <location>
        <begin position="1"/>
        <end position="36"/>
    </location>
</feature>
<dbReference type="AlphaFoldDB" id="A0A183CFS8"/>
<evidence type="ECO:0000256" key="1">
    <source>
        <dbReference type="SAM" id="MobiDB-lite"/>
    </source>
</evidence>
<reference evidence="3" key="1">
    <citation type="submission" date="2013-12" db="EMBL/GenBank/DDBJ databases">
        <authorList>
            <person name="Aslett M."/>
        </authorList>
    </citation>
    <scope>NUCLEOTIDE SEQUENCE [LARGE SCALE GENOMIC DNA]</scope>
    <source>
        <strain evidence="3">Lindley</strain>
    </source>
</reference>
<reference evidence="3" key="2">
    <citation type="submission" date="2014-05" db="EMBL/GenBank/DDBJ databases">
        <title>The genome and life-stage specific transcriptomes of Globodera pallida elucidate key aspects of plant parasitism by a cyst nematode.</title>
        <authorList>
            <person name="Cotton J.A."/>
            <person name="Lilley C.J."/>
            <person name="Jones L.M."/>
            <person name="Kikuchi T."/>
            <person name="Reid A.J."/>
            <person name="Thorpe P."/>
            <person name="Tsai I.J."/>
            <person name="Beasley H."/>
            <person name="Blok V."/>
            <person name="Cock P.J.A."/>
            <person name="Van den Akker S.E."/>
            <person name="Holroyd N."/>
            <person name="Hunt M."/>
            <person name="Mantelin S."/>
            <person name="Naghra H."/>
            <person name="Pain A."/>
            <person name="Palomares-Rius J.E."/>
            <person name="Zarowiecki M."/>
            <person name="Berriman M."/>
            <person name="Jones J.T."/>
            <person name="Urwin P.E."/>
        </authorList>
    </citation>
    <scope>NUCLEOTIDE SEQUENCE [LARGE SCALE GENOMIC DNA]</scope>
    <source>
        <strain evidence="3">Lindley</strain>
    </source>
</reference>
<protein>
    <submittedName>
        <fullName evidence="4">Uncharacterized protein</fullName>
    </submittedName>
</protein>
<organism evidence="3 4">
    <name type="scientific">Globodera pallida</name>
    <name type="common">Potato cyst nematode worm</name>
    <name type="synonym">Heterodera pallida</name>
    <dbReference type="NCBI Taxonomy" id="36090"/>
    <lineage>
        <taxon>Eukaryota</taxon>
        <taxon>Metazoa</taxon>
        <taxon>Ecdysozoa</taxon>
        <taxon>Nematoda</taxon>
        <taxon>Chromadorea</taxon>
        <taxon>Rhabditida</taxon>
        <taxon>Tylenchina</taxon>
        <taxon>Tylenchomorpha</taxon>
        <taxon>Tylenchoidea</taxon>
        <taxon>Heteroderidae</taxon>
        <taxon>Heteroderinae</taxon>
        <taxon>Globodera</taxon>
    </lineage>
</organism>
<evidence type="ECO:0000313" key="4">
    <source>
        <dbReference type="WBParaSite" id="GPLIN_001173300"/>
    </source>
</evidence>
<feature type="region of interest" description="Disordered" evidence="1">
    <location>
        <begin position="38"/>
        <end position="110"/>
    </location>
</feature>
<evidence type="ECO:0000256" key="2">
    <source>
        <dbReference type="SAM" id="SignalP"/>
    </source>
</evidence>
<reference evidence="4" key="3">
    <citation type="submission" date="2016-06" db="UniProtKB">
        <authorList>
            <consortium name="WormBaseParasite"/>
        </authorList>
    </citation>
    <scope>IDENTIFICATION</scope>
</reference>
<dbReference type="PROSITE" id="PS51257">
    <property type="entry name" value="PROKAR_LIPOPROTEIN"/>
    <property type="match status" value="1"/>
</dbReference>
<sequence length="135" mass="14318">MKANPSKFQPAGHSMLCRRCAILALFFLALCACPEAQRTPPAEAEAAEEENGDANGAASYDAPALTVEREEALPKQPPPPLAHSDDEPPATVMHAHETTTKTPPHSSGSPPASSLQVLFILLALLSSMLTISRHQ</sequence>
<dbReference type="Proteomes" id="UP000050741">
    <property type="component" value="Unassembled WGS sequence"/>
</dbReference>